<keyword evidence="4" id="KW-1185">Reference proteome</keyword>
<feature type="region of interest" description="Disordered" evidence="1">
    <location>
        <begin position="23"/>
        <end position="42"/>
    </location>
</feature>
<dbReference type="Proteomes" id="UP000542813">
    <property type="component" value="Unassembled WGS sequence"/>
</dbReference>
<dbReference type="RefSeq" id="WP_184826832.1">
    <property type="nucleotide sequence ID" value="NZ_JACHMM010000001.1"/>
</dbReference>
<dbReference type="EMBL" id="JACHMM010000001">
    <property type="protein sequence ID" value="MBB5790626.1"/>
    <property type="molecule type" value="Genomic_DNA"/>
</dbReference>
<proteinExistence type="predicted"/>
<sequence length="342" mass="34919">MRPVRVTAVLAAILLAATAAGCDGGGDDPGDEPSPTPSSLPAAAEGRLSRIMGDGSGESLTQAQAVPGTPLRLPVFLTEGRDGDLVGSQWGRGLFDLAPDGLARPLTDDDQDPWHVPVTVLAGDEHLLALADDNAEARLGTISLDDGEFTEVATLTDQVENVPVSALLELPDGIHVQWAGTWWRVDGDADDPTGVEQLTPPVEGIIASARTASGVAVLTPAELVLLDESLQETARTPWSIPAELSGQSVTAVTGDGGDGLFVGTGIPGSRGGGLLHVTADGVDLLAAGVAPDGDDPDCDNADQPALEAHLGFVAALVVWQDRLIVADDSCSSLLQLPLPAAG</sequence>
<evidence type="ECO:0000313" key="3">
    <source>
        <dbReference type="EMBL" id="MBB5790626.1"/>
    </source>
</evidence>
<evidence type="ECO:0000256" key="2">
    <source>
        <dbReference type="SAM" id="SignalP"/>
    </source>
</evidence>
<feature type="signal peptide" evidence="2">
    <location>
        <begin position="1"/>
        <end position="21"/>
    </location>
</feature>
<evidence type="ECO:0000313" key="4">
    <source>
        <dbReference type="Proteomes" id="UP000542813"/>
    </source>
</evidence>
<evidence type="ECO:0000256" key="1">
    <source>
        <dbReference type="SAM" id="MobiDB-lite"/>
    </source>
</evidence>
<accession>A0A7W9GVW0</accession>
<reference evidence="3 4" key="1">
    <citation type="submission" date="2020-08" db="EMBL/GenBank/DDBJ databases">
        <title>Sequencing the genomes of 1000 actinobacteria strains.</title>
        <authorList>
            <person name="Klenk H.-P."/>
        </authorList>
    </citation>
    <scope>NUCLEOTIDE SEQUENCE [LARGE SCALE GENOMIC DNA]</scope>
    <source>
        <strain evidence="3 4">DSM 102122</strain>
    </source>
</reference>
<dbReference type="AlphaFoldDB" id="A0A7W9GVW0"/>
<organism evidence="3 4">
    <name type="scientific">Jiangella mangrovi</name>
    <dbReference type="NCBI Taxonomy" id="1524084"/>
    <lineage>
        <taxon>Bacteria</taxon>
        <taxon>Bacillati</taxon>
        <taxon>Actinomycetota</taxon>
        <taxon>Actinomycetes</taxon>
        <taxon>Jiangellales</taxon>
        <taxon>Jiangellaceae</taxon>
        <taxon>Jiangella</taxon>
    </lineage>
</organism>
<protein>
    <submittedName>
        <fullName evidence="3">Uncharacterized protein</fullName>
    </submittedName>
</protein>
<dbReference type="PROSITE" id="PS51257">
    <property type="entry name" value="PROKAR_LIPOPROTEIN"/>
    <property type="match status" value="1"/>
</dbReference>
<gene>
    <name evidence="3" type="ORF">HD601_005201</name>
</gene>
<comment type="caution">
    <text evidence="3">The sequence shown here is derived from an EMBL/GenBank/DDBJ whole genome shotgun (WGS) entry which is preliminary data.</text>
</comment>
<feature type="chain" id="PRO_5038954273" evidence="2">
    <location>
        <begin position="22"/>
        <end position="342"/>
    </location>
</feature>
<name>A0A7W9GVW0_9ACTN</name>
<keyword evidence="2" id="KW-0732">Signal</keyword>